<dbReference type="PANTHER" id="PTHR43270:SF4">
    <property type="entry name" value="CARNOSINE DIPEPTIDASE 2, ISOFORM A"/>
    <property type="match status" value="1"/>
</dbReference>
<dbReference type="Gene3D" id="3.30.70.360">
    <property type="match status" value="1"/>
</dbReference>
<dbReference type="GO" id="GO:0006508">
    <property type="term" value="P:proteolysis"/>
    <property type="evidence" value="ECO:0007669"/>
    <property type="project" value="UniProtKB-KW"/>
</dbReference>
<dbReference type="FunCoup" id="A0A2P6NT17">
    <property type="interactions" value="200"/>
</dbReference>
<comment type="caution">
    <text evidence="5">The sequence shown here is derived from an EMBL/GenBank/DDBJ whole genome shotgun (WGS) entry which is preliminary data.</text>
</comment>
<evidence type="ECO:0000313" key="6">
    <source>
        <dbReference type="Proteomes" id="UP000241769"/>
    </source>
</evidence>
<dbReference type="EMBL" id="MDYQ01000022">
    <property type="protein sequence ID" value="PRP87109.1"/>
    <property type="molecule type" value="Genomic_DNA"/>
</dbReference>
<dbReference type="Proteomes" id="UP000241769">
    <property type="component" value="Unassembled WGS sequence"/>
</dbReference>
<proteinExistence type="predicted"/>
<evidence type="ECO:0000256" key="2">
    <source>
        <dbReference type="ARBA" id="ARBA00022723"/>
    </source>
</evidence>
<dbReference type="STRING" id="1890364.A0A2P6NT17"/>
<dbReference type="CDD" id="cd05682">
    <property type="entry name" value="M20_dipept_dapE"/>
    <property type="match status" value="1"/>
</dbReference>
<dbReference type="GO" id="GO:0008233">
    <property type="term" value="F:peptidase activity"/>
    <property type="evidence" value="ECO:0007669"/>
    <property type="project" value="UniProtKB-KW"/>
</dbReference>
<gene>
    <name evidence="5" type="ORF">PROFUN_01371</name>
</gene>
<evidence type="ECO:0000256" key="3">
    <source>
        <dbReference type="ARBA" id="ARBA00022801"/>
    </source>
</evidence>
<dbReference type="InterPro" id="IPR011650">
    <property type="entry name" value="Peptidase_M20_dimer"/>
</dbReference>
<keyword evidence="6" id="KW-1185">Reference proteome</keyword>
<reference evidence="5 6" key="1">
    <citation type="journal article" date="2018" name="Genome Biol. Evol.">
        <title>Multiple Roots of Fruiting Body Formation in Amoebozoa.</title>
        <authorList>
            <person name="Hillmann F."/>
            <person name="Forbes G."/>
            <person name="Novohradska S."/>
            <person name="Ferling I."/>
            <person name="Riege K."/>
            <person name="Groth M."/>
            <person name="Westermann M."/>
            <person name="Marz M."/>
            <person name="Spaller T."/>
            <person name="Winckler T."/>
            <person name="Schaap P."/>
            <person name="Glockner G."/>
        </authorList>
    </citation>
    <scope>NUCLEOTIDE SEQUENCE [LARGE SCALE GENOMIC DNA]</scope>
    <source>
        <strain evidence="5 6">Jena</strain>
    </source>
</reference>
<organism evidence="5 6">
    <name type="scientific">Planoprotostelium fungivorum</name>
    <dbReference type="NCBI Taxonomy" id="1890364"/>
    <lineage>
        <taxon>Eukaryota</taxon>
        <taxon>Amoebozoa</taxon>
        <taxon>Evosea</taxon>
        <taxon>Variosea</taxon>
        <taxon>Cavosteliida</taxon>
        <taxon>Cavosteliaceae</taxon>
        <taxon>Planoprotostelium</taxon>
    </lineage>
</organism>
<dbReference type="GO" id="GO:0046872">
    <property type="term" value="F:metal ion binding"/>
    <property type="evidence" value="ECO:0007669"/>
    <property type="project" value="UniProtKB-KW"/>
</dbReference>
<dbReference type="Pfam" id="PF07687">
    <property type="entry name" value="M20_dimer"/>
    <property type="match status" value="1"/>
</dbReference>
<keyword evidence="1" id="KW-0645">Protease</keyword>
<keyword evidence="3" id="KW-0378">Hydrolase</keyword>
<sequence length="477" mass="52028">MALNNEELFNFLSKRYDEDIIPQLEEYVKIPNQSPYFDPEWETNGHLDKAVELIANWIRKQNVPGLTLEIVKTEGRTPLIYVEVKGTNDTQETVLLYGHLDKQPPLTEAWEEGLGPYTPVIRDGKLYGRGASDDGYAAFAAVSCLAALKAQNVPHARSVILIEACEESGSPDLPYYVDLLSEKIGIPSLIVCLDSGSGNYDQFWLTTSLRGMVGGDLTVKILNDGIHSGAATGIVPSSFRIARMLLSRVEDEKTGVILPKSLYVDIPAKRIQQAKSCAEALGALIYNEMPFVSGAGPVTQDLTELLLNKSWRPSLAVTGAEGFPTLQSAGNVLRPYSSLKLSFRIPPNVSAKQAHADLKKIFEENPPYGAHVSFSGDKTGDGWEAPALADWLEEVLDSSSNSFFKKPANYLGEGGSIPFMGMLGKKYPQAQFVVTGVLGPNSNAHGPNEFLHIDFTKRVTACVASILAKHHAVHVKN</sequence>
<keyword evidence="2" id="KW-0479">Metal-binding</keyword>
<feature type="domain" description="Peptidase M20 dimerisation" evidence="4">
    <location>
        <begin position="208"/>
        <end position="367"/>
    </location>
</feature>
<dbReference type="SUPFAM" id="SSF53187">
    <property type="entry name" value="Zn-dependent exopeptidases"/>
    <property type="match status" value="1"/>
</dbReference>
<evidence type="ECO:0000259" key="4">
    <source>
        <dbReference type="Pfam" id="PF07687"/>
    </source>
</evidence>
<dbReference type="OrthoDB" id="7832001at2759"/>
<name>A0A2P6NT17_9EUKA</name>
<dbReference type="Pfam" id="PF01546">
    <property type="entry name" value="Peptidase_M20"/>
    <property type="match status" value="1"/>
</dbReference>
<dbReference type="Gene3D" id="3.40.630.10">
    <property type="entry name" value="Zn peptidases"/>
    <property type="match status" value="1"/>
</dbReference>
<evidence type="ECO:0000313" key="5">
    <source>
        <dbReference type="EMBL" id="PRP87109.1"/>
    </source>
</evidence>
<dbReference type="InParanoid" id="A0A2P6NT17"/>
<accession>A0A2P6NT17</accession>
<protein>
    <submittedName>
        <fullName evidence="5">Peptidase M20</fullName>
    </submittedName>
</protein>
<dbReference type="InterPro" id="IPR051458">
    <property type="entry name" value="Cyt/Met_Dipeptidase"/>
</dbReference>
<dbReference type="AlphaFoldDB" id="A0A2P6NT17"/>
<dbReference type="PANTHER" id="PTHR43270">
    <property type="entry name" value="BETA-ALA-HIS DIPEPTIDASE"/>
    <property type="match status" value="1"/>
</dbReference>
<evidence type="ECO:0000256" key="1">
    <source>
        <dbReference type="ARBA" id="ARBA00022670"/>
    </source>
</evidence>
<dbReference type="InterPro" id="IPR002933">
    <property type="entry name" value="Peptidase_M20"/>
</dbReference>